<keyword evidence="1" id="KW-1133">Transmembrane helix</keyword>
<dbReference type="SUPFAM" id="SSF53448">
    <property type="entry name" value="Nucleotide-diphospho-sugar transferases"/>
    <property type="match status" value="1"/>
</dbReference>
<feature type="transmembrane region" description="Helical" evidence="1">
    <location>
        <begin position="449"/>
        <end position="472"/>
    </location>
</feature>
<name>A0A1F5PIR7_9BACT</name>
<evidence type="ECO:0000259" key="2">
    <source>
        <dbReference type="Pfam" id="PF13632"/>
    </source>
</evidence>
<reference evidence="3 4" key="1">
    <citation type="journal article" date="2016" name="Nat. Commun.">
        <title>Thousands of microbial genomes shed light on interconnected biogeochemical processes in an aquifer system.</title>
        <authorList>
            <person name="Anantharaman K."/>
            <person name="Brown C.T."/>
            <person name="Hug L.A."/>
            <person name="Sharon I."/>
            <person name="Castelle C.J."/>
            <person name="Probst A.J."/>
            <person name="Thomas B.C."/>
            <person name="Singh A."/>
            <person name="Wilkins M.J."/>
            <person name="Karaoz U."/>
            <person name="Brodie E.L."/>
            <person name="Williams K.H."/>
            <person name="Hubbard S.S."/>
            <person name="Banfield J.F."/>
        </authorList>
    </citation>
    <scope>NUCLEOTIDE SEQUENCE [LARGE SCALE GENOMIC DNA]</scope>
</reference>
<keyword evidence="1" id="KW-0472">Membrane</keyword>
<gene>
    <name evidence="3" type="ORF">A3E29_00555</name>
</gene>
<feature type="domain" description="Glycosyltransferase 2-like" evidence="2">
    <location>
        <begin position="240"/>
        <end position="455"/>
    </location>
</feature>
<accession>A0A1F5PIR7</accession>
<feature type="transmembrane region" description="Helical" evidence="1">
    <location>
        <begin position="38"/>
        <end position="60"/>
    </location>
</feature>
<feature type="transmembrane region" description="Helical" evidence="1">
    <location>
        <begin position="12"/>
        <end position="32"/>
    </location>
</feature>
<feature type="transmembrane region" description="Helical" evidence="1">
    <location>
        <begin position="492"/>
        <end position="512"/>
    </location>
</feature>
<protein>
    <recommendedName>
        <fullName evidence="2">Glycosyltransferase 2-like domain-containing protein</fullName>
    </recommendedName>
</protein>
<evidence type="ECO:0000313" key="3">
    <source>
        <dbReference type="EMBL" id="OGE89694.1"/>
    </source>
</evidence>
<proteinExistence type="predicted"/>
<sequence>MLKKPLKIRMLEILPGALTWLTLLGAPILSYFHPAWVAIYIILFDLYWFLKGANVAIHLVHSYRELKIHSQVDWNDLLRRLGDKDRLAQYLQSQSRLAGKNKLNQLYAKLAAQLEKLPLDRNYDWARIYHLVILATYKESFEVLDDSIASVLNADYDPKKVIFVLASEERGGAEAASTVNVLEEKYRDKFHTFILSRHPDGLPGEAKVKSANLTYGAKLAQQFLDRQGVAYERVIVSGFDSDTIISKNYLAHLTYDFLTAAKPLQTSYQPTPMFHNNIWDTPAVARVIAVTSSFWQLIEASRPDRLITFSSHAMSFKTLVDVGFWRVDIIPDDSHIFWQCFLRFNGDYRTKPLYTTVSMDAVMGATLWETLAAQYKQKRRWAWGVTEIAMTFPELLPNRKIPLWKRLLYAERLLEGHYFWATASIMLAVLGWLPLILGGDRFGSTVLALNLPVMTKAIMSIATFFLAFSVYINWVLLPPRPKHYNGWKSFSMLWQWIFSPFVASIFGSLPAIDAQTRLMLGKYMETFWVTPKIRRSNLPPNPVSSEALTK</sequence>
<dbReference type="EMBL" id="MFEY01000009">
    <property type="protein sequence ID" value="OGE89694.1"/>
    <property type="molecule type" value="Genomic_DNA"/>
</dbReference>
<dbReference type="Gene3D" id="3.90.550.10">
    <property type="entry name" value="Spore Coat Polysaccharide Biosynthesis Protein SpsA, Chain A"/>
    <property type="match status" value="1"/>
</dbReference>
<feature type="transmembrane region" description="Helical" evidence="1">
    <location>
        <begin position="417"/>
        <end position="437"/>
    </location>
</feature>
<evidence type="ECO:0000256" key="1">
    <source>
        <dbReference type="SAM" id="Phobius"/>
    </source>
</evidence>
<dbReference type="Pfam" id="PF13632">
    <property type="entry name" value="Glyco_trans_2_3"/>
    <property type="match status" value="1"/>
</dbReference>
<dbReference type="Proteomes" id="UP000177682">
    <property type="component" value="Unassembled WGS sequence"/>
</dbReference>
<evidence type="ECO:0000313" key="4">
    <source>
        <dbReference type="Proteomes" id="UP000177682"/>
    </source>
</evidence>
<keyword evidence="1" id="KW-0812">Transmembrane</keyword>
<organism evidence="3 4">
    <name type="scientific">Candidatus Doudnabacteria bacterium RIFCSPHIGHO2_12_FULL_48_16</name>
    <dbReference type="NCBI Taxonomy" id="1817838"/>
    <lineage>
        <taxon>Bacteria</taxon>
        <taxon>Candidatus Doudnaibacteriota</taxon>
    </lineage>
</organism>
<dbReference type="InterPro" id="IPR001173">
    <property type="entry name" value="Glyco_trans_2-like"/>
</dbReference>
<dbReference type="PANTHER" id="PTHR36851:SF1">
    <property type="entry name" value="GLYCO_TRANS_2-LIKE DOMAIN-CONTAINING PROTEIN"/>
    <property type="match status" value="1"/>
</dbReference>
<dbReference type="InterPro" id="IPR029044">
    <property type="entry name" value="Nucleotide-diphossugar_trans"/>
</dbReference>
<dbReference type="AlphaFoldDB" id="A0A1F5PIR7"/>
<dbReference type="PANTHER" id="PTHR36851">
    <property type="entry name" value="UNNAMED PRODUCT"/>
    <property type="match status" value="1"/>
</dbReference>
<comment type="caution">
    <text evidence="3">The sequence shown here is derived from an EMBL/GenBank/DDBJ whole genome shotgun (WGS) entry which is preliminary data.</text>
</comment>